<feature type="chain" id="PRO_5040974352" evidence="1">
    <location>
        <begin position="32"/>
        <end position="314"/>
    </location>
</feature>
<proteinExistence type="predicted"/>
<evidence type="ECO:0000313" key="3">
    <source>
        <dbReference type="Proteomes" id="UP001140562"/>
    </source>
</evidence>
<keyword evidence="1" id="KW-0732">Signal</keyword>
<feature type="signal peptide" evidence="1">
    <location>
        <begin position="1"/>
        <end position="31"/>
    </location>
</feature>
<gene>
    <name evidence="2" type="ORF">N0V87_005935</name>
</gene>
<reference evidence="2" key="1">
    <citation type="submission" date="2022-10" db="EMBL/GenBank/DDBJ databases">
        <title>Tapping the CABI collections for fungal endophytes: first genome assemblies for Collariella, Neodidymelliopsis, Ascochyta clinopodiicola, Didymella pomorum, Didymosphaeria variabile, Neocosmospora piperis and Neocucurbitaria cava.</title>
        <authorList>
            <person name="Hill R."/>
        </authorList>
    </citation>
    <scope>NUCLEOTIDE SEQUENCE</scope>
    <source>
        <strain evidence="2">IMI 360193</strain>
    </source>
</reference>
<sequence length="314" mass="34120">MQSQSRSRYILPKDFTLLITLLGGPATVCHGHTDYYVAARHTQNSSVFSSRIRSNARQHNDDDSISAVPAFAAPVAVLPAIVPPAVTVPVVPRLLSWTKSNTKTVTTKKTTKLTWNLKIELMSTKMERTGASPRSEEANKSRDAAAPYSVAPSLTSMNVHTGNIDDSVSPNHYARAMTDVPESDGSYEATQPNNNLHGTYMSLESAAHYYGTARAWIEYPQMDLWDHQEDIGAAEFWGRTGGLNDTVLDDLTTLQQPDDVPADLYGSVDSSIVEDFGHTGFTSVEQGASTYSADLTSAVHEPLALTELPGFEGL</sequence>
<dbReference type="Proteomes" id="UP001140562">
    <property type="component" value="Unassembled WGS sequence"/>
</dbReference>
<evidence type="ECO:0000313" key="2">
    <source>
        <dbReference type="EMBL" id="KAJ4335677.1"/>
    </source>
</evidence>
<comment type="caution">
    <text evidence="2">The sequence shown here is derived from an EMBL/GenBank/DDBJ whole genome shotgun (WGS) entry which is preliminary data.</text>
</comment>
<keyword evidence="3" id="KW-1185">Reference proteome</keyword>
<evidence type="ECO:0000256" key="1">
    <source>
        <dbReference type="SAM" id="SignalP"/>
    </source>
</evidence>
<dbReference type="EMBL" id="JAPEUV010000058">
    <property type="protein sequence ID" value="KAJ4335677.1"/>
    <property type="molecule type" value="Genomic_DNA"/>
</dbReference>
<dbReference type="AlphaFoldDB" id="A0A9W9BZ92"/>
<organism evidence="2 3">
    <name type="scientific">Didymella glomerata</name>
    <dbReference type="NCBI Taxonomy" id="749621"/>
    <lineage>
        <taxon>Eukaryota</taxon>
        <taxon>Fungi</taxon>
        <taxon>Dikarya</taxon>
        <taxon>Ascomycota</taxon>
        <taxon>Pezizomycotina</taxon>
        <taxon>Dothideomycetes</taxon>
        <taxon>Pleosporomycetidae</taxon>
        <taxon>Pleosporales</taxon>
        <taxon>Pleosporineae</taxon>
        <taxon>Didymellaceae</taxon>
        <taxon>Didymella</taxon>
    </lineage>
</organism>
<accession>A0A9W9BZ92</accession>
<name>A0A9W9BZ92_9PLEO</name>
<protein>
    <submittedName>
        <fullName evidence="2">Uncharacterized protein</fullName>
    </submittedName>
</protein>